<dbReference type="Proteomes" id="UP001552299">
    <property type="component" value="Unassembled WGS sequence"/>
</dbReference>
<evidence type="ECO:0000313" key="2">
    <source>
        <dbReference type="Proteomes" id="UP001552299"/>
    </source>
</evidence>
<gene>
    <name evidence="1" type="ORF">M5K25_013593</name>
</gene>
<dbReference type="AlphaFoldDB" id="A0ABD0UU29"/>
<evidence type="ECO:0000313" key="1">
    <source>
        <dbReference type="EMBL" id="KAL0916110.1"/>
    </source>
</evidence>
<protein>
    <recommendedName>
        <fullName evidence="3">50S ribosomal protein L29</fullName>
    </recommendedName>
</protein>
<keyword evidence="2" id="KW-1185">Reference proteome</keyword>
<accession>A0ABD0UU29</accession>
<sequence length="68" mass="8021">MTTKNMDALKVKVEQIKSGMEEKFLTIEGRFSTMEGRIPRPNLRERRSDWRSLTRRVSFIKSHLVGLQ</sequence>
<dbReference type="EMBL" id="JANQDX010000011">
    <property type="protein sequence ID" value="KAL0916110.1"/>
    <property type="molecule type" value="Genomic_DNA"/>
</dbReference>
<organism evidence="1 2">
    <name type="scientific">Dendrobium thyrsiflorum</name>
    <name type="common">Pinecone-like raceme dendrobium</name>
    <name type="synonym">Orchid</name>
    <dbReference type="NCBI Taxonomy" id="117978"/>
    <lineage>
        <taxon>Eukaryota</taxon>
        <taxon>Viridiplantae</taxon>
        <taxon>Streptophyta</taxon>
        <taxon>Embryophyta</taxon>
        <taxon>Tracheophyta</taxon>
        <taxon>Spermatophyta</taxon>
        <taxon>Magnoliopsida</taxon>
        <taxon>Liliopsida</taxon>
        <taxon>Asparagales</taxon>
        <taxon>Orchidaceae</taxon>
        <taxon>Epidendroideae</taxon>
        <taxon>Malaxideae</taxon>
        <taxon>Dendrobiinae</taxon>
        <taxon>Dendrobium</taxon>
    </lineage>
</organism>
<name>A0ABD0UU29_DENTH</name>
<reference evidence="1 2" key="1">
    <citation type="journal article" date="2024" name="Plant Biotechnol. J.">
        <title>Dendrobium thyrsiflorum genome and its molecular insights into genes involved in important horticultural traits.</title>
        <authorList>
            <person name="Chen B."/>
            <person name="Wang J.Y."/>
            <person name="Zheng P.J."/>
            <person name="Li K.L."/>
            <person name="Liang Y.M."/>
            <person name="Chen X.F."/>
            <person name="Zhang C."/>
            <person name="Zhao X."/>
            <person name="He X."/>
            <person name="Zhang G.Q."/>
            <person name="Liu Z.J."/>
            <person name="Xu Q."/>
        </authorList>
    </citation>
    <scope>NUCLEOTIDE SEQUENCE [LARGE SCALE GENOMIC DNA]</scope>
    <source>
        <strain evidence="1">GZMU011</strain>
    </source>
</reference>
<proteinExistence type="predicted"/>
<comment type="caution">
    <text evidence="1">The sequence shown here is derived from an EMBL/GenBank/DDBJ whole genome shotgun (WGS) entry which is preliminary data.</text>
</comment>
<evidence type="ECO:0008006" key="3">
    <source>
        <dbReference type="Google" id="ProtNLM"/>
    </source>
</evidence>